<dbReference type="InParanoid" id="A0A2R5GA26"/>
<keyword evidence="3" id="KW-1185">Reference proteome</keyword>
<feature type="compositionally biased region" description="Low complexity" evidence="1">
    <location>
        <begin position="261"/>
        <end position="272"/>
    </location>
</feature>
<dbReference type="AlphaFoldDB" id="A0A2R5GA26"/>
<feature type="region of interest" description="Disordered" evidence="1">
    <location>
        <begin position="123"/>
        <end position="167"/>
    </location>
</feature>
<organism evidence="2 3">
    <name type="scientific">Hondaea fermentalgiana</name>
    <dbReference type="NCBI Taxonomy" id="2315210"/>
    <lineage>
        <taxon>Eukaryota</taxon>
        <taxon>Sar</taxon>
        <taxon>Stramenopiles</taxon>
        <taxon>Bigyra</taxon>
        <taxon>Labyrinthulomycetes</taxon>
        <taxon>Thraustochytrida</taxon>
        <taxon>Thraustochytriidae</taxon>
        <taxon>Hondaea</taxon>
    </lineage>
</organism>
<reference evidence="2 3" key="1">
    <citation type="submission" date="2017-12" db="EMBL/GenBank/DDBJ databases">
        <title>Sequencing, de novo assembly and annotation of complete genome of a new Thraustochytrid species, strain FCC1311.</title>
        <authorList>
            <person name="Sedici K."/>
            <person name="Godart F."/>
            <person name="Aiese Cigliano R."/>
            <person name="Sanseverino W."/>
            <person name="Barakat M."/>
            <person name="Ortet P."/>
            <person name="Marechal E."/>
            <person name="Cagnac O."/>
            <person name="Amato A."/>
        </authorList>
    </citation>
    <scope>NUCLEOTIDE SEQUENCE [LARGE SCALE GENOMIC DNA]</scope>
</reference>
<feature type="compositionally biased region" description="Acidic residues" evidence="1">
    <location>
        <begin position="273"/>
        <end position="284"/>
    </location>
</feature>
<comment type="caution">
    <text evidence="2">The sequence shown here is derived from an EMBL/GenBank/DDBJ whole genome shotgun (WGS) entry which is preliminary data.</text>
</comment>
<dbReference type="Proteomes" id="UP000241890">
    <property type="component" value="Unassembled WGS sequence"/>
</dbReference>
<evidence type="ECO:0000256" key="1">
    <source>
        <dbReference type="SAM" id="MobiDB-lite"/>
    </source>
</evidence>
<feature type="region of interest" description="Disordered" evidence="1">
    <location>
        <begin position="1"/>
        <end position="53"/>
    </location>
</feature>
<protein>
    <submittedName>
        <fullName evidence="2">Uncharacterized protein</fullName>
    </submittedName>
</protein>
<sequence>MTFFDGNGDIDDDNEITDDDDDDDVHKDEDDVDNHDNGEMEDEFEETEVEAEEREDAVVVARLLQLIAFHDNIAAAAGEDIFDEYLDLLSRAKTQGELRREVYKLLAGHNDLVGEFEACLGNPPPGVGADNGKTNSADEAAESLEQEKDASASMQRQRQLSAGVDDDWRTRGGSAIEGLRQIGVAAGLKTTFSEGLLLPRLYDSADESTAPTLRQRSRQRSRQLARRINSLESSLSIDGQEVSDDDGDSDSGSNEEENIDSDSLALDNAMNDNTDDDDDGDDHDGDLVVSDADAMEDAVNDLDDADLDESGAKVDEALDVADLRTDEASDLQTLLEHFRDGLGDDESAYQDMLDILEDLHQGRITRALCAQALEERLEVTHEDLLDDLTDLLDAVDAAG</sequence>
<feature type="compositionally biased region" description="Basic and acidic residues" evidence="1">
    <location>
        <begin position="24"/>
        <end position="38"/>
    </location>
</feature>
<evidence type="ECO:0000313" key="3">
    <source>
        <dbReference type="Proteomes" id="UP000241890"/>
    </source>
</evidence>
<name>A0A2R5GA26_9STRA</name>
<feature type="region of interest" description="Disordered" evidence="1">
    <location>
        <begin position="230"/>
        <end position="288"/>
    </location>
</feature>
<feature type="region of interest" description="Disordered" evidence="1">
    <location>
        <begin position="206"/>
        <end position="225"/>
    </location>
</feature>
<feature type="compositionally biased region" description="Acidic residues" evidence="1">
    <location>
        <begin position="39"/>
        <end position="53"/>
    </location>
</feature>
<feature type="compositionally biased region" description="Acidic residues" evidence="1">
    <location>
        <begin position="8"/>
        <end position="23"/>
    </location>
</feature>
<dbReference type="EMBL" id="BEYU01000036">
    <property type="protein sequence ID" value="GBG27877.1"/>
    <property type="molecule type" value="Genomic_DNA"/>
</dbReference>
<feature type="compositionally biased region" description="Basic residues" evidence="1">
    <location>
        <begin position="215"/>
        <end position="225"/>
    </location>
</feature>
<gene>
    <name evidence="2" type="ORF">FCC1311_041002</name>
</gene>
<evidence type="ECO:0000313" key="2">
    <source>
        <dbReference type="EMBL" id="GBG27877.1"/>
    </source>
</evidence>
<accession>A0A2R5GA26</accession>
<feature type="compositionally biased region" description="Acidic residues" evidence="1">
    <location>
        <begin position="241"/>
        <end position="260"/>
    </location>
</feature>
<proteinExistence type="predicted"/>